<evidence type="ECO:0000256" key="4">
    <source>
        <dbReference type="ARBA" id="ARBA00023004"/>
    </source>
</evidence>
<evidence type="ECO:0000256" key="6">
    <source>
        <dbReference type="PIRNR" id="PIRNR000139"/>
    </source>
</evidence>
<dbReference type="PANTHER" id="PTHR32479:SF17">
    <property type="entry name" value="GLYCOLATE OXIDASE IRON-SULFUR SUBUNIT"/>
    <property type="match status" value="1"/>
</dbReference>
<dbReference type="PROSITE" id="PS00198">
    <property type="entry name" value="4FE4S_FER_1"/>
    <property type="match status" value="1"/>
</dbReference>
<evidence type="ECO:0000313" key="10">
    <source>
        <dbReference type="Proteomes" id="UP001240236"/>
    </source>
</evidence>
<dbReference type="PROSITE" id="PS51379">
    <property type="entry name" value="4FE4S_FER_2"/>
    <property type="match status" value="2"/>
</dbReference>
<comment type="function">
    <text evidence="6">Component of a complex that catalyzes the oxidation of glycolate to glyoxylate.</text>
</comment>
<dbReference type="AlphaFoldDB" id="A0AAE4B0T8"/>
<dbReference type="Proteomes" id="UP001240236">
    <property type="component" value="Unassembled WGS sequence"/>
</dbReference>
<dbReference type="PIRSF" id="PIRSF000139">
    <property type="entry name" value="Glc_ox_4Fe-4S"/>
    <property type="match status" value="1"/>
</dbReference>
<comment type="caution">
    <text evidence="9">The sequence shown here is derived from an EMBL/GenBank/DDBJ whole genome shotgun (WGS) entry which is preliminary data.</text>
</comment>
<protein>
    <recommendedName>
        <fullName evidence="6">Glycolate oxidase iron-sulfur subunit</fullName>
        <ecNumber evidence="6">1.1.99.14</ecNumber>
    </recommendedName>
</protein>
<dbReference type="Pfam" id="PF13183">
    <property type="entry name" value="Fer4_8"/>
    <property type="match status" value="1"/>
</dbReference>
<evidence type="ECO:0000256" key="1">
    <source>
        <dbReference type="ARBA" id="ARBA00022485"/>
    </source>
</evidence>
<evidence type="ECO:0000256" key="2">
    <source>
        <dbReference type="ARBA" id="ARBA00022723"/>
    </source>
</evidence>
<dbReference type="Gene3D" id="1.10.1060.10">
    <property type="entry name" value="Alpha-helical ferredoxin"/>
    <property type="match status" value="1"/>
</dbReference>
<dbReference type="InterPro" id="IPR012257">
    <property type="entry name" value="Glc_ox_4Fe-4S"/>
</dbReference>
<dbReference type="GO" id="GO:0051539">
    <property type="term" value="F:4 iron, 4 sulfur cluster binding"/>
    <property type="evidence" value="ECO:0007669"/>
    <property type="project" value="UniProtKB-UniRule"/>
</dbReference>
<dbReference type="GO" id="GO:0046872">
    <property type="term" value="F:metal ion binding"/>
    <property type="evidence" value="ECO:0007669"/>
    <property type="project" value="UniProtKB-UniRule"/>
</dbReference>
<comment type="catalytic activity">
    <reaction evidence="6">
        <text>glycolate + A = glyoxylate + AH2</text>
        <dbReference type="Rhea" id="RHEA:21264"/>
        <dbReference type="ChEBI" id="CHEBI:13193"/>
        <dbReference type="ChEBI" id="CHEBI:17499"/>
        <dbReference type="ChEBI" id="CHEBI:29805"/>
        <dbReference type="ChEBI" id="CHEBI:36655"/>
        <dbReference type="EC" id="1.1.99.14"/>
    </reaction>
</comment>
<evidence type="ECO:0000313" key="9">
    <source>
        <dbReference type="EMBL" id="MDQ0370695.1"/>
    </source>
</evidence>
<organism evidence="9 10">
    <name type="scientific">Catenuloplanes indicus</name>
    <dbReference type="NCBI Taxonomy" id="137267"/>
    <lineage>
        <taxon>Bacteria</taxon>
        <taxon>Bacillati</taxon>
        <taxon>Actinomycetota</taxon>
        <taxon>Actinomycetes</taxon>
        <taxon>Micromonosporales</taxon>
        <taxon>Micromonosporaceae</taxon>
        <taxon>Catenuloplanes</taxon>
    </lineage>
</organism>
<comment type="cofactor">
    <cofactor evidence="6">
        <name>[4Fe-4S] cluster</name>
        <dbReference type="ChEBI" id="CHEBI:49883"/>
    </cofactor>
    <text evidence="6">Binds 2 [4Fe-4S] clusters.</text>
</comment>
<keyword evidence="6" id="KW-0813">Transport</keyword>
<dbReference type="SUPFAM" id="SSF54862">
    <property type="entry name" value="4Fe-4S ferredoxins"/>
    <property type="match status" value="1"/>
</dbReference>
<gene>
    <name evidence="9" type="ORF">J2S42_007364</name>
</gene>
<sequence>MDEVRRPDPGLAGDCVHCGFCLPACPTYELWGEEMDSPRGRIHLIGQMIEGAPADDVLTGHLDACLGCLACVPACPSGVRYDLLIGAARAQVEDEHRRPLPDRLLRGLIFALFPHPARLRLLRGPLTAYRAMGLERLVAPDARLGRLMPRLAMLARLAPDRRGAPLTPEPHTAGRAPKRRPRERIPARTPAKGPARARVGMLTGCVQREFFPGVNAATARVLAAEGVEVITPARQGCCGALSLHTGRDREARDLARRTVRAFESVDVVVANAAGCGSALKEYREILGEEPPFRVMDVAELLHELGPVAERRPLPITVAYHDACHLANAQGIRTAPRQLLRQIPGLTLREIADGGMCCGSAGIYNILHPEPATELGDRKADAIARTGADVLVTANPGCLLQIADAFTRHAARTPRLAHTVEILDESINGR</sequence>
<dbReference type="Pfam" id="PF02754">
    <property type="entry name" value="CCG"/>
    <property type="match status" value="2"/>
</dbReference>
<dbReference type="RefSeq" id="WP_307246867.1">
    <property type="nucleotide sequence ID" value="NZ_JAUSUZ010000001.1"/>
</dbReference>
<evidence type="ECO:0000256" key="7">
    <source>
        <dbReference type="SAM" id="MobiDB-lite"/>
    </source>
</evidence>
<accession>A0AAE4B0T8</accession>
<keyword evidence="5 6" id="KW-0411">Iron-sulfur</keyword>
<feature type="region of interest" description="Disordered" evidence="7">
    <location>
        <begin position="159"/>
        <end position="193"/>
    </location>
</feature>
<dbReference type="GO" id="GO:0019154">
    <property type="term" value="F:glycolate dehydrogenase activity"/>
    <property type="evidence" value="ECO:0007669"/>
    <property type="project" value="UniProtKB-EC"/>
</dbReference>
<dbReference type="PANTHER" id="PTHR32479">
    <property type="entry name" value="GLYCOLATE OXIDASE IRON-SULFUR SUBUNIT"/>
    <property type="match status" value="1"/>
</dbReference>
<dbReference type="InterPro" id="IPR004017">
    <property type="entry name" value="Cys_rich_dom"/>
</dbReference>
<evidence type="ECO:0000259" key="8">
    <source>
        <dbReference type="PROSITE" id="PS51379"/>
    </source>
</evidence>
<keyword evidence="4 6" id="KW-0408">Iron</keyword>
<comment type="catalytic activity">
    <reaction evidence="6">
        <text>(R)-lactate + A = pyruvate + AH2</text>
        <dbReference type="Rhea" id="RHEA:15089"/>
        <dbReference type="ChEBI" id="CHEBI:13193"/>
        <dbReference type="ChEBI" id="CHEBI:15361"/>
        <dbReference type="ChEBI" id="CHEBI:16004"/>
        <dbReference type="ChEBI" id="CHEBI:17499"/>
    </reaction>
</comment>
<reference evidence="9 10" key="1">
    <citation type="submission" date="2023-07" db="EMBL/GenBank/DDBJ databases">
        <title>Sequencing the genomes of 1000 actinobacteria strains.</title>
        <authorList>
            <person name="Klenk H.-P."/>
        </authorList>
    </citation>
    <scope>NUCLEOTIDE SEQUENCE [LARGE SCALE GENOMIC DNA]</scope>
    <source>
        <strain evidence="9 10">DSM 44709</strain>
    </source>
</reference>
<keyword evidence="10" id="KW-1185">Reference proteome</keyword>
<proteinExistence type="predicted"/>
<dbReference type="InterPro" id="IPR017896">
    <property type="entry name" value="4Fe4S_Fe-S-bd"/>
</dbReference>
<feature type="domain" description="4Fe-4S ferredoxin-type" evidence="8">
    <location>
        <begin position="56"/>
        <end position="86"/>
    </location>
</feature>
<keyword evidence="3" id="KW-0677">Repeat</keyword>
<dbReference type="InterPro" id="IPR009051">
    <property type="entry name" value="Helical_ferredxn"/>
</dbReference>
<name>A0AAE4B0T8_9ACTN</name>
<evidence type="ECO:0000256" key="3">
    <source>
        <dbReference type="ARBA" id="ARBA00022737"/>
    </source>
</evidence>
<keyword evidence="2 6" id="KW-0479">Metal-binding</keyword>
<keyword evidence="6" id="KW-0249">Electron transport</keyword>
<feature type="domain" description="4Fe-4S ferredoxin-type" evidence="8">
    <location>
        <begin position="5"/>
        <end position="36"/>
    </location>
</feature>
<dbReference type="InterPro" id="IPR017900">
    <property type="entry name" value="4Fe4S_Fe_S_CS"/>
</dbReference>
<keyword evidence="1 6" id="KW-0004">4Fe-4S</keyword>
<dbReference type="EMBL" id="JAUSUZ010000001">
    <property type="protein sequence ID" value="MDQ0370695.1"/>
    <property type="molecule type" value="Genomic_DNA"/>
</dbReference>
<evidence type="ECO:0000256" key="5">
    <source>
        <dbReference type="ARBA" id="ARBA00023014"/>
    </source>
</evidence>
<dbReference type="EC" id="1.1.99.14" evidence="6"/>